<dbReference type="OrthoDB" id="5147944at2759"/>
<evidence type="ECO:0000313" key="1">
    <source>
        <dbReference type="EMBL" id="CAG9990673.1"/>
    </source>
</evidence>
<protein>
    <submittedName>
        <fullName evidence="1">Uncharacterized protein</fullName>
    </submittedName>
</protein>
<organism evidence="1 2">
    <name type="scientific">Clonostachys byssicola</name>
    <dbReference type="NCBI Taxonomy" id="160290"/>
    <lineage>
        <taxon>Eukaryota</taxon>
        <taxon>Fungi</taxon>
        <taxon>Dikarya</taxon>
        <taxon>Ascomycota</taxon>
        <taxon>Pezizomycotina</taxon>
        <taxon>Sordariomycetes</taxon>
        <taxon>Hypocreomycetidae</taxon>
        <taxon>Hypocreales</taxon>
        <taxon>Bionectriaceae</taxon>
        <taxon>Clonostachys</taxon>
    </lineage>
</organism>
<keyword evidence="2" id="KW-1185">Reference proteome</keyword>
<dbReference type="EMBL" id="CABFNO020001476">
    <property type="protein sequence ID" value="CAG9990673.1"/>
    <property type="molecule type" value="Genomic_DNA"/>
</dbReference>
<accession>A0A9N9UH53</accession>
<gene>
    <name evidence="1" type="ORF">CBYS24578_00006933</name>
</gene>
<comment type="caution">
    <text evidence="1">The sequence shown here is derived from an EMBL/GenBank/DDBJ whole genome shotgun (WGS) entry which is preliminary data.</text>
</comment>
<sequence length="468" mass="53225">MSIKKNLLQQLQSVKEYETFALVTESTGPPTTQISFQHPREGNSRWCEEQAHKSIRRFKELTKLLKRWLSRGANRHGPKSNWLCHFLDEDYTKSNISLEALQKRDLPITQALNSLSSQLGFEIFLAVLDKELVGLCQDPKPVSWYYDYNFDDDITRKRVNFRVLKRVFEKNYRIAKLVSLDGNLIAENLRLNESVLLETDGFKAVKPKVKGENKMDSDPTAWHLFSRTALVIVPQRSLLALFQRAPERGFKKHPIKHPQSAAAFLAKASLRPQAPAVYSDTLQKYCRDRRGMQYPGGTENGISLSEEDDTAALYAGLRLGNIGMLDQVLKEHRRFSQVPRGVIDGILKWLDFADRESRSRFDKIKSRLDILVEGGATLSLKVQTLTSFASPHMQENPSGDAAHLNIPEFVLAWIRASTGFHEKHQKFATEPAGKSMLEYSQIAARLLISETNFARLGSWRDYSPFSGG</sequence>
<dbReference type="Proteomes" id="UP000754883">
    <property type="component" value="Unassembled WGS sequence"/>
</dbReference>
<reference evidence="1" key="1">
    <citation type="submission" date="2021-10" db="EMBL/GenBank/DDBJ databases">
        <authorList>
            <person name="Piombo E."/>
        </authorList>
    </citation>
    <scope>NUCLEOTIDE SEQUENCE</scope>
</reference>
<name>A0A9N9UH53_9HYPO</name>
<dbReference type="AlphaFoldDB" id="A0A9N9UH53"/>
<proteinExistence type="predicted"/>
<evidence type="ECO:0000313" key="2">
    <source>
        <dbReference type="Proteomes" id="UP000754883"/>
    </source>
</evidence>